<evidence type="ECO:0000313" key="2">
    <source>
        <dbReference type="Proteomes" id="UP001528411"/>
    </source>
</evidence>
<dbReference type="EMBL" id="JAQOMS010000002">
    <property type="protein sequence ID" value="MDC2891351.1"/>
    <property type="molecule type" value="Genomic_DNA"/>
</dbReference>
<keyword evidence="2" id="KW-1185">Reference proteome</keyword>
<accession>A0ABT5FJJ2</accession>
<dbReference type="Pfam" id="PF05721">
    <property type="entry name" value="PhyH"/>
    <property type="match status" value="1"/>
</dbReference>
<comment type="caution">
    <text evidence="1">The sequence shown here is derived from an EMBL/GenBank/DDBJ whole genome shotgun (WGS) entry which is preliminary data.</text>
</comment>
<keyword evidence="1" id="KW-0560">Oxidoreductase</keyword>
<evidence type="ECO:0000313" key="1">
    <source>
        <dbReference type="EMBL" id="MDC2891351.1"/>
    </source>
</evidence>
<dbReference type="RefSeq" id="WP_272182355.1">
    <property type="nucleotide sequence ID" value="NZ_JAQOMS010000002.1"/>
</dbReference>
<dbReference type="Proteomes" id="UP001528411">
    <property type="component" value="Unassembled WGS sequence"/>
</dbReference>
<dbReference type="SUPFAM" id="SSF51197">
    <property type="entry name" value="Clavaminate synthase-like"/>
    <property type="match status" value="1"/>
</dbReference>
<organism evidence="1 2">
    <name type="scientific">Psychrosphaera algicola</name>
    <dbReference type="NCBI Taxonomy" id="3023714"/>
    <lineage>
        <taxon>Bacteria</taxon>
        <taxon>Pseudomonadati</taxon>
        <taxon>Pseudomonadota</taxon>
        <taxon>Gammaproteobacteria</taxon>
        <taxon>Alteromonadales</taxon>
        <taxon>Pseudoalteromonadaceae</taxon>
        <taxon>Psychrosphaera</taxon>
    </lineage>
</organism>
<proteinExistence type="predicted"/>
<dbReference type="GO" id="GO:0051213">
    <property type="term" value="F:dioxygenase activity"/>
    <property type="evidence" value="ECO:0007669"/>
    <property type="project" value="UniProtKB-KW"/>
</dbReference>
<dbReference type="Gene3D" id="2.60.120.620">
    <property type="entry name" value="q2cbj1_9rhob like domain"/>
    <property type="match status" value="1"/>
</dbReference>
<protein>
    <submittedName>
        <fullName evidence="1">Phytanoyl-CoA dioxygenase family protein</fullName>
    </submittedName>
</protein>
<name>A0ABT5FJJ2_9GAMM</name>
<sequence>MFTEHLAASLKEFADIADLSMFTIDTYHKFLNENNISHHDFIKFVGRKLPDEFLSHPYVKIVCEIAGKETGFNFGVYKNKIEFRVVRPNCGDNNPFHRDHWFPYFTPLLNVYVPLCGSYYDSSLCVVPFSHKWSDEDVVPTFTFEESAKGKKYIKNGVAYSVPDIKECKFEIKPHRPDVLLGDVMYFSPLMVHGGGSNSSLETRFSLEMRLVRV</sequence>
<reference evidence="1 2" key="1">
    <citation type="submission" date="2023-01" db="EMBL/GenBank/DDBJ databases">
        <title>Psychrosphaera sp. nov., isolated from marine algae.</title>
        <authorList>
            <person name="Bayburt H."/>
            <person name="Choi B.J."/>
            <person name="Kim J.M."/>
            <person name="Choi D.G."/>
            <person name="Jeon C.O."/>
        </authorList>
    </citation>
    <scope>NUCLEOTIDE SEQUENCE [LARGE SCALE GENOMIC DNA]</scope>
    <source>
        <strain evidence="1 2">G1-22</strain>
    </source>
</reference>
<gene>
    <name evidence="1" type="ORF">PN838_24635</name>
</gene>
<dbReference type="InterPro" id="IPR008775">
    <property type="entry name" value="Phytyl_CoA_dOase-like"/>
</dbReference>
<keyword evidence="1" id="KW-0223">Dioxygenase</keyword>